<dbReference type="Gene3D" id="3.30.700.10">
    <property type="entry name" value="Glycoprotein, Type 4 Pilin"/>
    <property type="match status" value="1"/>
</dbReference>
<feature type="transmembrane region" description="Helical" evidence="1">
    <location>
        <begin position="20"/>
        <end position="40"/>
    </location>
</feature>
<evidence type="ECO:0000313" key="3">
    <source>
        <dbReference type="Proteomes" id="UP000248857"/>
    </source>
</evidence>
<dbReference type="Proteomes" id="UP000248857">
    <property type="component" value="Unassembled WGS sequence"/>
</dbReference>
<proteinExistence type="predicted"/>
<keyword evidence="1" id="KW-0812">Transmembrane</keyword>
<evidence type="ECO:0000256" key="1">
    <source>
        <dbReference type="SAM" id="Phobius"/>
    </source>
</evidence>
<sequence>MIRFTSRSKVTGFTMAETSIILVIVGIVAAIAGPSFLQWFQSKQRDSGLARLESALRESQREAIRRSQDCTVNIPTGINQTISGSCLITGERLLNQIRIEHSRTDNPWIVRFDFKGRNRGVDQNGIISLSVPGSSVAPKCLAISNGIGLMRTGNYDPNEAPSCTTP</sequence>
<dbReference type="InterPro" id="IPR045584">
    <property type="entry name" value="Pilin-like"/>
</dbReference>
<dbReference type="SUPFAM" id="SSF54523">
    <property type="entry name" value="Pili subunits"/>
    <property type="match status" value="1"/>
</dbReference>
<dbReference type="OrthoDB" id="428628at2"/>
<dbReference type="AlphaFoldDB" id="A0A2W1JNC2"/>
<gene>
    <name evidence="2" type="ORF">C1752_01026</name>
</gene>
<protein>
    <submittedName>
        <fullName evidence="2">Uncharacterized protein</fullName>
    </submittedName>
</protein>
<name>A0A2W1JNC2_9CYAN</name>
<accession>A0A2W1JNC2</accession>
<dbReference type="RefSeq" id="WP_110984971.1">
    <property type="nucleotide sequence ID" value="NZ_CAWNWM010000002.1"/>
</dbReference>
<evidence type="ECO:0000313" key="2">
    <source>
        <dbReference type="EMBL" id="PZD74828.1"/>
    </source>
</evidence>
<keyword evidence="1" id="KW-1133">Transmembrane helix</keyword>
<comment type="caution">
    <text evidence="2">The sequence shown here is derived from an EMBL/GenBank/DDBJ whole genome shotgun (WGS) entry which is preliminary data.</text>
</comment>
<dbReference type="EMBL" id="PQWO01000002">
    <property type="protein sequence ID" value="PZD74828.1"/>
    <property type="molecule type" value="Genomic_DNA"/>
</dbReference>
<keyword evidence="1" id="KW-0472">Membrane</keyword>
<organism evidence="2 3">
    <name type="scientific">Acaryochloris thomasi RCC1774</name>
    <dbReference type="NCBI Taxonomy" id="1764569"/>
    <lineage>
        <taxon>Bacteria</taxon>
        <taxon>Bacillati</taxon>
        <taxon>Cyanobacteriota</taxon>
        <taxon>Cyanophyceae</taxon>
        <taxon>Acaryochloridales</taxon>
        <taxon>Acaryochloridaceae</taxon>
        <taxon>Acaryochloris</taxon>
        <taxon>Acaryochloris thomasi</taxon>
    </lineage>
</organism>
<reference evidence="2 3" key="1">
    <citation type="journal article" date="2018" name="Sci. Rep.">
        <title>A novel species of the marine cyanobacterium Acaryochloris with a unique pigment content and lifestyle.</title>
        <authorList>
            <person name="Partensky F."/>
            <person name="Six C."/>
            <person name="Ratin M."/>
            <person name="Garczarek L."/>
            <person name="Vaulot D."/>
            <person name="Probert I."/>
            <person name="Calteau A."/>
            <person name="Gourvil P."/>
            <person name="Marie D."/>
            <person name="Grebert T."/>
            <person name="Bouchier C."/>
            <person name="Le Panse S."/>
            <person name="Gachenot M."/>
            <person name="Rodriguez F."/>
            <person name="Garrido J.L."/>
        </authorList>
    </citation>
    <scope>NUCLEOTIDE SEQUENCE [LARGE SCALE GENOMIC DNA]</scope>
    <source>
        <strain evidence="2 3">RCC1774</strain>
    </source>
</reference>
<keyword evidence="3" id="KW-1185">Reference proteome</keyword>